<dbReference type="EMBL" id="AP007162">
    <property type="protein sequence ID" value="BAE61488.1"/>
    <property type="molecule type" value="Genomic_DNA"/>
</dbReference>
<gene>
    <name evidence="1" type="ORF">AO090102000445</name>
</gene>
<evidence type="ECO:0000313" key="1">
    <source>
        <dbReference type="EMBL" id="BAE61488.1"/>
    </source>
</evidence>
<protein>
    <submittedName>
        <fullName evidence="1">DNA, SC102</fullName>
    </submittedName>
</protein>
<proteinExistence type="predicted"/>
<dbReference type="GeneID" id="5994666"/>
<dbReference type="EMBL" id="BA000052">
    <property type="protein sequence ID" value="BAE61488.1"/>
    <property type="molecule type" value="Genomic_DNA"/>
</dbReference>
<dbReference type="HOGENOM" id="CLU_1875013_0_0_1"/>
<sequence length="136" mass="15510">MAIRSALSKISDLGSSHVMNRPTLPHHAPQLNIHSDAEPRAISIYHLISAPNTIRELKEISISAYLYCFHPTGPKESVSRYYTIEHRHSDIAIDCAENTRVLGIEEILLWRNWRVSYGRLTGNRRVTIHISVMIPD</sequence>
<dbReference type="RefSeq" id="XP_023091822.1">
    <property type="nucleotide sequence ID" value="XM_023236815.1"/>
</dbReference>
<evidence type="ECO:0000313" key="2">
    <source>
        <dbReference type="Proteomes" id="UP000006564"/>
    </source>
</evidence>
<accession>Q2UAC7</accession>
<reference evidence="1 2" key="1">
    <citation type="journal article" date="2005" name="Nature">
        <title>Genome sequencing and analysis of Aspergillus oryzae.</title>
        <authorList>
            <person name="Machida M."/>
            <person name="Asai K."/>
            <person name="Sano M."/>
            <person name="Tanaka T."/>
            <person name="Kumagai T."/>
            <person name="Terai G."/>
            <person name="Kusumoto K."/>
            <person name="Arima T."/>
            <person name="Akita O."/>
            <person name="Kashiwagi Y."/>
            <person name="Abe K."/>
            <person name="Gomi K."/>
            <person name="Horiuchi H."/>
            <person name="Kitamoto K."/>
            <person name="Kobayashi T."/>
            <person name="Takeuchi M."/>
            <person name="Denning D.W."/>
            <person name="Galagan J.E."/>
            <person name="Nierman W.C."/>
            <person name="Yu J."/>
            <person name="Archer D.B."/>
            <person name="Bennett J.W."/>
            <person name="Bhatnagar D."/>
            <person name="Cleveland T.E."/>
            <person name="Fedorova N.D."/>
            <person name="Gotoh O."/>
            <person name="Horikawa H."/>
            <person name="Hosoyama A."/>
            <person name="Ichinomiya M."/>
            <person name="Igarashi R."/>
            <person name="Iwashita K."/>
            <person name="Juvvadi P.R."/>
            <person name="Kato M."/>
            <person name="Kato Y."/>
            <person name="Kin T."/>
            <person name="Kokubun A."/>
            <person name="Maeda H."/>
            <person name="Maeyama N."/>
            <person name="Maruyama J."/>
            <person name="Nagasaki H."/>
            <person name="Nakajima T."/>
            <person name="Oda K."/>
            <person name="Okada K."/>
            <person name="Paulsen I."/>
            <person name="Sakamoto K."/>
            <person name="Sawano T."/>
            <person name="Takahashi M."/>
            <person name="Takase K."/>
            <person name="Terabayashi Y."/>
            <person name="Wortman J."/>
            <person name="Yamada O."/>
            <person name="Yamagata Y."/>
            <person name="Anazawa H."/>
            <person name="Hata Y."/>
            <person name="Koide Y."/>
            <person name="Komori T."/>
            <person name="Koyama Y."/>
            <person name="Minetoki T."/>
            <person name="Suharnan S."/>
            <person name="Tanaka A."/>
            <person name="Isono K."/>
            <person name="Kuhara S."/>
            <person name="Ogasawara N."/>
            <person name="Kikuchi H."/>
        </authorList>
    </citation>
    <scope>NUCLEOTIDE SEQUENCE [LARGE SCALE GENOMIC DNA]</scope>
    <source>
        <strain evidence="2">ATCC 42149 / RIB 40</strain>
    </source>
</reference>
<keyword evidence="2" id="KW-1185">Reference proteome</keyword>
<organism evidence="1 2">
    <name type="scientific">Aspergillus oryzae (strain ATCC 42149 / RIB 40)</name>
    <name type="common">Yellow koji mold</name>
    <dbReference type="NCBI Taxonomy" id="510516"/>
    <lineage>
        <taxon>Eukaryota</taxon>
        <taxon>Fungi</taxon>
        <taxon>Dikarya</taxon>
        <taxon>Ascomycota</taxon>
        <taxon>Pezizomycotina</taxon>
        <taxon>Eurotiomycetes</taxon>
        <taxon>Eurotiomycetidae</taxon>
        <taxon>Eurotiales</taxon>
        <taxon>Aspergillaceae</taxon>
        <taxon>Aspergillus</taxon>
        <taxon>Aspergillus subgen. Circumdati</taxon>
    </lineage>
</organism>
<dbReference type="Proteomes" id="UP000006564">
    <property type="component" value="Chromosome 4"/>
</dbReference>
<dbReference type="KEGG" id="aor:AO090102000445"/>
<dbReference type="AlphaFoldDB" id="Q2UAC7"/>
<name>Q2UAC7_ASPOR</name>